<feature type="transmembrane region" description="Helical" evidence="2">
    <location>
        <begin position="60"/>
        <end position="87"/>
    </location>
</feature>
<evidence type="ECO:0000256" key="1">
    <source>
        <dbReference type="SAM" id="MobiDB-lite"/>
    </source>
</evidence>
<organism evidence="3 4">
    <name type="scientific">Janibacter limosus</name>
    <dbReference type="NCBI Taxonomy" id="53458"/>
    <lineage>
        <taxon>Bacteria</taxon>
        <taxon>Bacillati</taxon>
        <taxon>Actinomycetota</taxon>
        <taxon>Actinomycetes</taxon>
        <taxon>Micrococcales</taxon>
        <taxon>Intrasporangiaceae</taxon>
        <taxon>Janibacter</taxon>
    </lineage>
</organism>
<reference evidence="3 4" key="1">
    <citation type="submission" date="2019-02" db="EMBL/GenBank/DDBJ databases">
        <title>Genomic data mining of an Antarctic deep-sea actinobacterium, Janibacterlimosus P3-3-X1.</title>
        <authorList>
            <person name="Liao L."/>
            <person name="Chen B."/>
        </authorList>
    </citation>
    <scope>NUCLEOTIDE SEQUENCE [LARGE SCALE GENOMIC DNA]</scope>
    <source>
        <strain evidence="3 4">P3-3-X1</strain>
    </source>
</reference>
<feature type="region of interest" description="Disordered" evidence="1">
    <location>
        <begin position="223"/>
        <end position="261"/>
    </location>
</feature>
<feature type="transmembrane region" description="Helical" evidence="2">
    <location>
        <begin position="29"/>
        <end position="54"/>
    </location>
</feature>
<dbReference type="Proteomes" id="UP000290408">
    <property type="component" value="Chromosome"/>
</dbReference>
<keyword evidence="2" id="KW-0472">Membrane</keyword>
<evidence type="ECO:0000313" key="3">
    <source>
        <dbReference type="EMBL" id="QBF46854.1"/>
    </source>
</evidence>
<dbReference type="AlphaFoldDB" id="A0A4P6MT96"/>
<dbReference type="RefSeq" id="WP_130630070.1">
    <property type="nucleotide sequence ID" value="NZ_CP036164.1"/>
</dbReference>
<gene>
    <name evidence="3" type="ORF">EXU32_11695</name>
</gene>
<sequence>MSDRSGEHHVDDSARVVIRYESGRAARQLVGFGVAALIMIALAALGIVMIVASLRQMELAGKVIGCGFGIFFVLVALVSLVSAAEVLTRIVRWSRQSEPLVSIDDEGVDGLFVVDGAVGAGQPHLTWSEISSMRLDSHLPRARRTNALAQLDAEHLARQAVRRGLDRSAGVKLGMRDGRRSIGLELLDGRTAHRDLTLPLGPESFGAVVPRVFDLASTHGLDVELHGTSSPESRRGVRTPEQSGRGGGRPRDPGTPGCPGS</sequence>
<name>A0A4P6MT96_9MICO</name>
<keyword evidence="2" id="KW-1133">Transmembrane helix</keyword>
<keyword evidence="2" id="KW-0812">Transmembrane</keyword>
<evidence type="ECO:0000313" key="4">
    <source>
        <dbReference type="Proteomes" id="UP000290408"/>
    </source>
</evidence>
<proteinExistence type="predicted"/>
<protein>
    <submittedName>
        <fullName evidence="3">Uncharacterized protein</fullName>
    </submittedName>
</protein>
<dbReference type="KEGG" id="jli:EXU32_11695"/>
<evidence type="ECO:0000256" key="2">
    <source>
        <dbReference type="SAM" id="Phobius"/>
    </source>
</evidence>
<dbReference type="EMBL" id="CP036164">
    <property type="protein sequence ID" value="QBF46854.1"/>
    <property type="molecule type" value="Genomic_DNA"/>
</dbReference>
<dbReference type="OrthoDB" id="3286168at2"/>
<accession>A0A4P6MT96</accession>
<keyword evidence="4" id="KW-1185">Reference proteome</keyword>